<proteinExistence type="predicted"/>
<evidence type="ECO:0008006" key="5">
    <source>
        <dbReference type="Google" id="ProtNLM"/>
    </source>
</evidence>
<gene>
    <name evidence="3" type="ORF">FSB76_03130</name>
</gene>
<accession>A0A5B8VU61</accession>
<dbReference type="Proteomes" id="UP000321362">
    <property type="component" value="Chromosome"/>
</dbReference>
<dbReference type="InterPro" id="IPR013320">
    <property type="entry name" value="ConA-like_dom_sf"/>
</dbReference>
<evidence type="ECO:0000256" key="2">
    <source>
        <dbReference type="SAM" id="SignalP"/>
    </source>
</evidence>
<protein>
    <recommendedName>
        <fullName evidence="5">LamG domain-containing protein</fullName>
    </recommendedName>
</protein>
<feature type="region of interest" description="Disordered" evidence="1">
    <location>
        <begin position="40"/>
        <end position="60"/>
    </location>
</feature>
<feature type="chain" id="PRO_5022837543" description="LamG domain-containing protein" evidence="2">
    <location>
        <begin position="25"/>
        <end position="270"/>
    </location>
</feature>
<dbReference type="SUPFAM" id="SSF49899">
    <property type="entry name" value="Concanavalin A-like lectins/glucanases"/>
    <property type="match status" value="1"/>
</dbReference>
<sequence>MKTKKITTICIAIAFVLSGVNARAQFGDLLQKAKNKAAQKASDMMDQKKNDAPPEEAGQKKTRAVINSVFDFAAGDSVLVNENFSSVAVGASPHTIKTNGAGDVVTVNGENGKWLALEASATYRLSKQYFYPRHFTLEFDLLASADKINDMSPVFFGFTNDNSAKEYLTGSGEYVSLLYYNNNQITVANQNGKYLTTNYDLTPYANRVMHVSIMVDGERMVAYLDKTKIADTQLFLPSDTKNFFLSAPFKYNNGAKLLFSNLRIATFKKS</sequence>
<dbReference type="GO" id="GO:0004553">
    <property type="term" value="F:hydrolase activity, hydrolyzing O-glycosyl compounds"/>
    <property type="evidence" value="ECO:0007669"/>
    <property type="project" value="UniProtKB-ARBA"/>
</dbReference>
<keyword evidence="2" id="KW-0732">Signal</keyword>
<feature type="compositionally biased region" description="Basic and acidic residues" evidence="1">
    <location>
        <begin position="43"/>
        <end position="52"/>
    </location>
</feature>
<dbReference type="AlphaFoldDB" id="A0A5B8VU61"/>
<reference evidence="3 4" key="1">
    <citation type="journal article" date="2013" name="J. Microbiol.">
        <title>Mucilaginibacter ginsenosidivorax sp. nov., with ginsenoside converting activity isolated from sediment.</title>
        <authorList>
            <person name="Kim J.K."/>
            <person name="Choi T.E."/>
            <person name="Liu Q.M."/>
            <person name="Park H.Y."/>
            <person name="Yi T.H."/>
            <person name="Yoon M.H."/>
            <person name="Kim S.C."/>
            <person name="Im W.T."/>
        </authorList>
    </citation>
    <scope>NUCLEOTIDE SEQUENCE [LARGE SCALE GENOMIC DNA]</scope>
    <source>
        <strain evidence="3 4">KHI28</strain>
    </source>
</reference>
<dbReference type="RefSeq" id="WP_147052144.1">
    <property type="nucleotide sequence ID" value="NZ_CP042437.1"/>
</dbReference>
<name>A0A5B8VU61_9SPHI</name>
<dbReference type="EMBL" id="CP042437">
    <property type="protein sequence ID" value="QEC74989.1"/>
    <property type="molecule type" value="Genomic_DNA"/>
</dbReference>
<dbReference type="KEGG" id="mgk:FSB76_03130"/>
<dbReference type="GO" id="GO:0005975">
    <property type="term" value="P:carbohydrate metabolic process"/>
    <property type="evidence" value="ECO:0007669"/>
    <property type="project" value="UniProtKB-ARBA"/>
</dbReference>
<organism evidence="3 4">
    <name type="scientific">Mucilaginibacter ginsenosidivorax</name>
    <dbReference type="NCBI Taxonomy" id="862126"/>
    <lineage>
        <taxon>Bacteria</taxon>
        <taxon>Pseudomonadati</taxon>
        <taxon>Bacteroidota</taxon>
        <taxon>Sphingobacteriia</taxon>
        <taxon>Sphingobacteriales</taxon>
        <taxon>Sphingobacteriaceae</taxon>
        <taxon>Mucilaginibacter</taxon>
    </lineage>
</organism>
<dbReference type="OrthoDB" id="9800869at2"/>
<evidence type="ECO:0000313" key="4">
    <source>
        <dbReference type="Proteomes" id="UP000321362"/>
    </source>
</evidence>
<dbReference type="Gene3D" id="2.60.120.560">
    <property type="entry name" value="Exo-inulinase, domain 1"/>
    <property type="match status" value="1"/>
</dbReference>
<evidence type="ECO:0000256" key="1">
    <source>
        <dbReference type="SAM" id="MobiDB-lite"/>
    </source>
</evidence>
<keyword evidence="4" id="KW-1185">Reference proteome</keyword>
<feature type="signal peptide" evidence="2">
    <location>
        <begin position="1"/>
        <end position="24"/>
    </location>
</feature>
<evidence type="ECO:0000313" key="3">
    <source>
        <dbReference type="EMBL" id="QEC74989.1"/>
    </source>
</evidence>